<keyword evidence="1" id="KW-0472">Membrane</keyword>
<dbReference type="Proteomes" id="UP000828390">
    <property type="component" value="Unassembled WGS sequence"/>
</dbReference>
<name>A0A9D4N122_DREPO</name>
<keyword evidence="1" id="KW-1133">Transmembrane helix</keyword>
<reference evidence="2" key="2">
    <citation type="submission" date="2020-11" db="EMBL/GenBank/DDBJ databases">
        <authorList>
            <person name="McCartney M.A."/>
            <person name="Auch B."/>
            <person name="Kono T."/>
            <person name="Mallez S."/>
            <person name="Becker A."/>
            <person name="Gohl D.M."/>
            <person name="Silverstein K.A.T."/>
            <person name="Koren S."/>
            <person name="Bechman K.B."/>
            <person name="Herman A."/>
            <person name="Abrahante J.E."/>
            <person name="Garbe J."/>
        </authorList>
    </citation>
    <scope>NUCLEOTIDE SEQUENCE</scope>
    <source>
        <strain evidence="2">Duluth1</strain>
        <tissue evidence="2">Whole animal</tissue>
    </source>
</reference>
<organism evidence="2 3">
    <name type="scientific">Dreissena polymorpha</name>
    <name type="common">Zebra mussel</name>
    <name type="synonym">Mytilus polymorpha</name>
    <dbReference type="NCBI Taxonomy" id="45954"/>
    <lineage>
        <taxon>Eukaryota</taxon>
        <taxon>Metazoa</taxon>
        <taxon>Spiralia</taxon>
        <taxon>Lophotrochozoa</taxon>
        <taxon>Mollusca</taxon>
        <taxon>Bivalvia</taxon>
        <taxon>Autobranchia</taxon>
        <taxon>Heteroconchia</taxon>
        <taxon>Euheterodonta</taxon>
        <taxon>Imparidentia</taxon>
        <taxon>Neoheterodontei</taxon>
        <taxon>Myida</taxon>
        <taxon>Dreissenoidea</taxon>
        <taxon>Dreissenidae</taxon>
        <taxon>Dreissena</taxon>
    </lineage>
</organism>
<evidence type="ECO:0000313" key="3">
    <source>
        <dbReference type="Proteomes" id="UP000828390"/>
    </source>
</evidence>
<protein>
    <submittedName>
        <fullName evidence="2">Uncharacterized protein</fullName>
    </submittedName>
</protein>
<sequence>MSPSYYRIVAIVLSNCRHRIVALLSSYYRIVAIVLSLCRHLIVALSSSYYRIVAIVLSRYRTVVIVLSHCRQRTIALSPNRIVALSSSYYRIVAIVLSHCRIVALWILMCYHDGTNGIPYMHHGTLQCQFNRILPSLLRQGAVCMADICRHVHNLIVFMNGMKERIGKFRLHSYLLMFIC</sequence>
<evidence type="ECO:0000313" key="2">
    <source>
        <dbReference type="EMBL" id="KAH3885369.1"/>
    </source>
</evidence>
<keyword evidence="1" id="KW-0812">Transmembrane</keyword>
<dbReference type="EMBL" id="JAIWYP010000001">
    <property type="protein sequence ID" value="KAH3885369.1"/>
    <property type="molecule type" value="Genomic_DNA"/>
</dbReference>
<feature type="transmembrane region" description="Helical" evidence="1">
    <location>
        <begin position="89"/>
        <end position="109"/>
    </location>
</feature>
<feature type="transmembrane region" description="Helical" evidence="1">
    <location>
        <begin position="20"/>
        <end position="42"/>
    </location>
</feature>
<comment type="caution">
    <text evidence="2">The sequence shown here is derived from an EMBL/GenBank/DDBJ whole genome shotgun (WGS) entry which is preliminary data.</text>
</comment>
<gene>
    <name evidence="2" type="ORF">DPMN_009362</name>
</gene>
<proteinExistence type="predicted"/>
<keyword evidence="3" id="KW-1185">Reference proteome</keyword>
<evidence type="ECO:0000256" key="1">
    <source>
        <dbReference type="SAM" id="Phobius"/>
    </source>
</evidence>
<reference evidence="2" key="1">
    <citation type="journal article" date="2019" name="bioRxiv">
        <title>The Genome of the Zebra Mussel, Dreissena polymorpha: A Resource for Invasive Species Research.</title>
        <authorList>
            <person name="McCartney M.A."/>
            <person name="Auch B."/>
            <person name="Kono T."/>
            <person name="Mallez S."/>
            <person name="Zhang Y."/>
            <person name="Obille A."/>
            <person name="Becker A."/>
            <person name="Abrahante J.E."/>
            <person name="Garbe J."/>
            <person name="Badalamenti J.P."/>
            <person name="Herman A."/>
            <person name="Mangelson H."/>
            <person name="Liachko I."/>
            <person name="Sullivan S."/>
            <person name="Sone E.D."/>
            <person name="Koren S."/>
            <person name="Silverstein K.A.T."/>
            <person name="Beckman K.B."/>
            <person name="Gohl D.M."/>
        </authorList>
    </citation>
    <scope>NUCLEOTIDE SEQUENCE</scope>
    <source>
        <strain evidence="2">Duluth1</strain>
        <tissue evidence="2">Whole animal</tissue>
    </source>
</reference>
<dbReference type="AlphaFoldDB" id="A0A9D4N122"/>
<accession>A0A9D4N122</accession>